<accession>A0ABU9WWE1</accession>
<evidence type="ECO:0008006" key="4">
    <source>
        <dbReference type="Google" id="ProtNLM"/>
    </source>
</evidence>
<dbReference type="Proteomes" id="UP001422074">
    <property type="component" value="Unassembled WGS sequence"/>
</dbReference>
<proteinExistence type="predicted"/>
<evidence type="ECO:0000313" key="3">
    <source>
        <dbReference type="Proteomes" id="UP001422074"/>
    </source>
</evidence>
<sequence>MSAPSASSHRRLSLRRRDARTAAASAADQAFLMLRTLYSVAPVLFGLDKFFNLLAYWPDYLAPAATAIVPIGAQAFMYAVGVIEIAAGLLVAWKPRWGAPVVAAWLLGIILNLLVLGTAYDVALRDFGLMVGALALARLSWGRR</sequence>
<dbReference type="RefSeq" id="WP_345883016.1">
    <property type="nucleotide sequence ID" value="NZ_JBDFRB010000002.1"/>
</dbReference>
<organism evidence="2 3">
    <name type="scientific">Sinomonas halotolerans</name>
    <dbReference type="NCBI Taxonomy" id="1644133"/>
    <lineage>
        <taxon>Bacteria</taxon>
        <taxon>Bacillati</taxon>
        <taxon>Actinomycetota</taxon>
        <taxon>Actinomycetes</taxon>
        <taxon>Micrococcales</taxon>
        <taxon>Micrococcaceae</taxon>
        <taxon>Sinomonas</taxon>
    </lineage>
</organism>
<reference evidence="2 3" key="1">
    <citation type="submission" date="2024-05" db="EMBL/GenBank/DDBJ databases">
        <title>Sinomonas sp. nov., isolated from a waste landfill.</title>
        <authorList>
            <person name="Zhao Y."/>
        </authorList>
    </citation>
    <scope>NUCLEOTIDE SEQUENCE [LARGE SCALE GENOMIC DNA]</scope>
    <source>
        <strain evidence="2 3">CCTCC AB2014300</strain>
    </source>
</reference>
<keyword evidence="1" id="KW-1133">Transmembrane helix</keyword>
<comment type="caution">
    <text evidence="2">The sequence shown here is derived from an EMBL/GenBank/DDBJ whole genome shotgun (WGS) entry which is preliminary data.</text>
</comment>
<gene>
    <name evidence="2" type="ORF">ABCQ75_02910</name>
</gene>
<dbReference type="EMBL" id="JBDFRB010000002">
    <property type="protein sequence ID" value="MEN2743489.1"/>
    <property type="molecule type" value="Genomic_DNA"/>
</dbReference>
<protein>
    <recommendedName>
        <fullName evidence="4">DoxX family membrane protein</fullName>
    </recommendedName>
</protein>
<evidence type="ECO:0000313" key="2">
    <source>
        <dbReference type="EMBL" id="MEN2743489.1"/>
    </source>
</evidence>
<keyword evidence="3" id="KW-1185">Reference proteome</keyword>
<evidence type="ECO:0000256" key="1">
    <source>
        <dbReference type="SAM" id="Phobius"/>
    </source>
</evidence>
<name>A0ABU9WWE1_9MICC</name>
<feature type="transmembrane region" description="Helical" evidence="1">
    <location>
        <begin position="67"/>
        <end position="90"/>
    </location>
</feature>
<feature type="transmembrane region" description="Helical" evidence="1">
    <location>
        <begin position="97"/>
        <end position="116"/>
    </location>
</feature>
<keyword evidence="1" id="KW-0472">Membrane</keyword>
<keyword evidence="1" id="KW-0812">Transmembrane</keyword>